<keyword evidence="3" id="KW-1185">Reference proteome</keyword>
<keyword evidence="1" id="KW-0732">Signal</keyword>
<dbReference type="EMBL" id="LN730656">
    <property type="protein sequence ID" value="CEP13921.1"/>
    <property type="molecule type" value="Genomic_DNA"/>
</dbReference>
<evidence type="ECO:0000313" key="3">
    <source>
        <dbReference type="Proteomes" id="UP000054107"/>
    </source>
</evidence>
<feature type="signal peptide" evidence="1">
    <location>
        <begin position="1"/>
        <end position="18"/>
    </location>
</feature>
<feature type="chain" id="PRO_5002121349" description="Secreted protein" evidence="1">
    <location>
        <begin position="19"/>
        <end position="137"/>
    </location>
</feature>
<accession>A0A0B7NG93</accession>
<gene>
    <name evidence="2" type="primary">PARPA_08060.1 scaffold 31344</name>
</gene>
<protein>
    <recommendedName>
        <fullName evidence="4">Secreted protein</fullName>
    </recommendedName>
</protein>
<evidence type="ECO:0008006" key="4">
    <source>
        <dbReference type="Google" id="ProtNLM"/>
    </source>
</evidence>
<reference evidence="2 3" key="1">
    <citation type="submission" date="2014-09" db="EMBL/GenBank/DDBJ databases">
        <authorList>
            <person name="Ellenberger Sabrina"/>
        </authorList>
    </citation>
    <scope>NUCLEOTIDE SEQUENCE [LARGE SCALE GENOMIC DNA]</scope>
    <source>
        <strain evidence="2 3">CBS 412.66</strain>
    </source>
</reference>
<evidence type="ECO:0000313" key="2">
    <source>
        <dbReference type="EMBL" id="CEP13921.1"/>
    </source>
</evidence>
<dbReference type="AlphaFoldDB" id="A0A0B7NG93"/>
<dbReference type="Proteomes" id="UP000054107">
    <property type="component" value="Unassembled WGS sequence"/>
</dbReference>
<name>A0A0B7NG93_9FUNG</name>
<organism evidence="2 3">
    <name type="scientific">Parasitella parasitica</name>
    <dbReference type="NCBI Taxonomy" id="35722"/>
    <lineage>
        <taxon>Eukaryota</taxon>
        <taxon>Fungi</taxon>
        <taxon>Fungi incertae sedis</taxon>
        <taxon>Mucoromycota</taxon>
        <taxon>Mucoromycotina</taxon>
        <taxon>Mucoromycetes</taxon>
        <taxon>Mucorales</taxon>
        <taxon>Mucorineae</taxon>
        <taxon>Mucoraceae</taxon>
        <taxon>Parasitella</taxon>
    </lineage>
</organism>
<proteinExistence type="predicted"/>
<sequence length="137" mass="14645">MLSVVLFLMVLSIEHAPAGDIPRSLVLGLFRDGACGSGQDHSCDGQRTLSQSYCQLAVRCVNLMVNKKGLYTSVFLMLPLVGARVLGAITQSDVSCKMVAVTVSAKNDAFMSFVDNAKANLANYDDLKSRAEAILAD</sequence>
<evidence type="ECO:0000256" key="1">
    <source>
        <dbReference type="SAM" id="SignalP"/>
    </source>
</evidence>